<sequence>MTEQQNIPENKKEDKTDNKKEDENDLVDFTATLKRKKKKKKAHKITPAKQENADDKQDARKEYTYLEMLNRLFIIMENDMKMRGDDKPM</sequence>
<protein>
    <submittedName>
        <fullName evidence="2">Uncharacterized protein</fullName>
    </submittedName>
</protein>
<feature type="compositionally biased region" description="Basic and acidic residues" evidence="1">
    <location>
        <begin position="9"/>
        <end position="22"/>
    </location>
</feature>
<accession>A0ABV2AUA4</accession>
<evidence type="ECO:0000313" key="2">
    <source>
        <dbReference type="EMBL" id="MES1923199.1"/>
    </source>
</evidence>
<dbReference type="Proteomes" id="UP001439008">
    <property type="component" value="Unassembled WGS sequence"/>
</dbReference>
<feature type="non-terminal residue" evidence="2">
    <location>
        <position position="89"/>
    </location>
</feature>
<keyword evidence="3" id="KW-1185">Reference proteome</keyword>
<proteinExistence type="predicted"/>
<dbReference type="EMBL" id="JBDODL010005068">
    <property type="protein sequence ID" value="MES1923199.1"/>
    <property type="molecule type" value="Genomic_DNA"/>
</dbReference>
<comment type="caution">
    <text evidence="2">The sequence shown here is derived from an EMBL/GenBank/DDBJ whole genome shotgun (WGS) entry which is preliminary data.</text>
</comment>
<gene>
    <name evidence="2" type="ORF">MHBO_004743</name>
</gene>
<evidence type="ECO:0000313" key="3">
    <source>
        <dbReference type="Proteomes" id="UP001439008"/>
    </source>
</evidence>
<evidence type="ECO:0000256" key="1">
    <source>
        <dbReference type="SAM" id="MobiDB-lite"/>
    </source>
</evidence>
<organism evidence="2 3">
    <name type="scientific">Bonamia ostreae</name>
    <dbReference type="NCBI Taxonomy" id="126728"/>
    <lineage>
        <taxon>Eukaryota</taxon>
        <taxon>Sar</taxon>
        <taxon>Rhizaria</taxon>
        <taxon>Endomyxa</taxon>
        <taxon>Ascetosporea</taxon>
        <taxon>Haplosporida</taxon>
        <taxon>Bonamia</taxon>
    </lineage>
</organism>
<name>A0ABV2AUA4_9EUKA</name>
<feature type="region of interest" description="Disordered" evidence="1">
    <location>
        <begin position="1"/>
        <end position="59"/>
    </location>
</feature>
<feature type="compositionally biased region" description="Basic residues" evidence="1">
    <location>
        <begin position="33"/>
        <end position="46"/>
    </location>
</feature>
<reference evidence="2 3" key="1">
    <citation type="journal article" date="2024" name="BMC Biol.">
        <title>Comparative genomics of Ascetosporea gives new insight into the evolutionary basis for animal parasitism in Rhizaria.</title>
        <authorList>
            <person name="Hiltunen Thoren M."/>
            <person name="Onut-Brannstrom I."/>
            <person name="Alfjorden A."/>
            <person name="Peckova H."/>
            <person name="Swords F."/>
            <person name="Hooper C."/>
            <person name="Holzer A.S."/>
            <person name="Bass D."/>
            <person name="Burki F."/>
        </authorList>
    </citation>
    <scope>NUCLEOTIDE SEQUENCE [LARGE SCALE GENOMIC DNA]</scope>
    <source>
        <strain evidence="2">20-A016</strain>
    </source>
</reference>